<accession>A0A5B2UNK3</accession>
<protein>
    <submittedName>
        <fullName evidence="1">Uncharacterized protein</fullName>
    </submittedName>
</protein>
<reference evidence="1 2" key="1">
    <citation type="submission" date="2019-09" db="EMBL/GenBank/DDBJ databases">
        <title>Draft genome sequence of Pseudomonas brenneri CCUG 51514(T).</title>
        <authorList>
            <person name="Tunovic T."/>
            <person name="Pineiro-Iglesias B."/>
            <person name="Unosson C."/>
            <person name="Inganas E."/>
            <person name="Ohlen M."/>
            <person name="Cardew S."/>
            <person name="Jensie-Markopoulos S."/>
            <person name="Salva-Serra F."/>
            <person name="Jaen-Luchoro D."/>
            <person name="Svensson-Stadler L."/>
            <person name="Chun J."/>
            <person name="Moore E."/>
        </authorList>
    </citation>
    <scope>NUCLEOTIDE SEQUENCE [LARGE SCALE GENOMIC DNA]</scope>
    <source>
        <strain evidence="1 2">CCUG 51514</strain>
    </source>
</reference>
<dbReference type="EMBL" id="VUOL01000012">
    <property type="protein sequence ID" value="KAA2228012.1"/>
    <property type="molecule type" value="Genomic_DNA"/>
</dbReference>
<dbReference type="AlphaFoldDB" id="A0A5B2UNK3"/>
<evidence type="ECO:0000313" key="2">
    <source>
        <dbReference type="Proteomes" id="UP000325296"/>
    </source>
</evidence>
<comment type="caution">
    <text evidence="1">The sequence shown here is derived from an EMBL/GenBank/DDBJ whole genome shotgun (WGS) entry which is preliminary data.</text>
</comment>
<name>A0A5B2UNK3_9PSED</name>
<gene>
    <name evidence="1" type="ORF">F1720_20690</name>
</gene>
<organism evidence="1 2">
    <name type="scientific">Pseudomonas brenneri</name>
    <dbReference type="NCBI Taxonomy" id="129817"/>
    <lineage>
        <taxon>Bacteria</taxon>
        <taxon>Pseudomonadati</taxon>
        <taxon>Pseudomonadota</taxon>
        <taxon>Gammaproteobacteria</taxon>
        <taxon>Pseudomonadales</taxon>
        <taxon>Pseudomonadaceae</taxon>
        <taxon>Pseudomonas</taxon>
    </lineage>
</organism>
<dbReference type="Proteomes" id="UP000325296">
    <property type="component" value="Unassembled WGS sequence"/>
</dbReference>
<proteinExistence type="predicted"/>
<sequence length="74" mass="8072">MLAKNLSTPRASRMHALALTIFASTLAPTKGLCYCSSRFFSARVFNVQRIRLQTPGLPATGRHRRACAGRLVPG</sequence>
<evidence type="ECO:0000313" key="1">
    <source>
        <dbReference type="EMBL" id="KAA2228012.1"/>
    </source>
</evidence>